<evidence type="ECO:0000256" key="4">
    <source>
        <dbReference type="ARBA" id="ARBA00022840"/>
    </source>
</evidence>
<dbReference type="PANTHER" id="PTHR43289:SF6">
    <property type="entry name" value="SERINE_THREONINE-PROTEIN KINASE NEKL-3"/>
    <property type="match status" value="1"/>
</dbReference>
<organism evidence="6 8">
    <name type="scientific">Rotaria magnacalcarata</name>
    <dbReference type="NCBI Taxonomy" id="392030"/>
    <lineage>
        <taxon>Eukaryota</taxon>
        <taxon>Metazoa</taxon>
        <taxon>Spiralia</taxon>
        <taxon>Gnathifera</taxon>
        <taxon>Rotifera</taxon>
        <taxon>Eurotatoria</taxon>
        <taxon>Bdelloidea</taxon>
        <taxon>Philodinida</taxon>
        <taxon>Philodinidae</taxon>
        <taxon>Rotaria</taxon>
    </lineage>
</organism>
<feature type="non-terminal residue" evidence="6">
    <location>
        <position position="50"/>
    </location>
</feature>
<dbReference type="SUPFAM" id="SSF56112">
    <property type="entry name" value="Protein kinase-like (PK-like)"/>
    <property type="match status" value="1"/>
</dbReference>
<feature type="non-terminal residue" evidence="6">
    <location>
        <position position="1"/>
    </location>
</feature>
<dbReference type="InterPro" id="IPR011009">
    <property type="entry name" value="Kinase-like_dom_sf"/>
</dbReference>
<protein>
    <recommendedName>
        <fullName evidence="5">Protein kinase domain-containing protein</fullName>
    </recommendedName>
</protein>
<comment type="caution">
    <text evidence="6">The sequence shown here is derived from an EMBL/GenBank/DDBJ whole genome shotgun (WGS) entry which is preliminary data.</text>
</comment>
<dbReference type="Proteomes" id="UP000676336">
    <property type="component" value="Unassembled WGS sequence"/>
</dbReference>
<dbReference type="InterPro" id="IPR000719">
    <property type="entry name" value="Prot_kinase_dom"/>
</dbReference>
<dbReference type="EMBL" id="CAJOBI010152734">
    <property type="protein sequence ID" value="CAF4817765.1"/>
    <property type="molecule type" value="Genomic_DNA"/>
</dbReference>
<keyword evidence="1" id="KW-0808">Transferase</keyword>
<dbReference type="PROSITE" id="PS00108">
    <property type="entry name" value="PROTEIN_KINASE_ST"/>
    <property type="match status" value="1"/>
</dbReference>
<keyword evidence="4" id="KW-0067">ATP-binding</keyword>
<dbReference type="PANTHER" id="PTHR43289">
    <property type="entry name" value="MITOGEN-ACTIVATED PROTEIN KINASE KINASE KINASE 20-RELATED"/>
    <property type="match status" value="1"/>
</dbReference>
<sequence>MTEKTIWKFFRQICSGLEHMHSKRIMHRDIKPANIFISAEGAVRLGDLGL</sequence>
<evidence type="ECO:0000313" key="7">
    <source>
        <dbReference type="EMBL" id="CAF4817765.1"/>
    </source>
</evidence>
<keyword evidence="2" id="KW-0547">Nucleotide-binding</keyword>
<dbReference type="Pfam" id="PF00069">
    <property type="entry name" value="Pkinase"/>
    <property type="match status" value="1"/>
</dbReference>
<evidence type="ECO:0000259" key="5">
    <source>
        <dbReference type="PROSITE" id="PS50011"/>
    </source>
</evidence>
<dbReference type="GO" id="GO:0004674">
    <property type="term" value="F:protein serine/threonine kinase activity"/>
    <property type="evidence" value="ECO:0007669"/>
    <property type="project" value="TreeGrafter"/>
</dbReference>
<accession>A0A8S2YJW7</accession>
<dbReference type="InterPro" id="IPR008271">
    <property type="entry name" value="Ser/Thr_kinase_AS"/>
</dbReference>
<proteinExistence type="predicted"/>
<reference evidence="6" key="1">
    <citation type="submission" date="2021-02" db="EMBL/GenBank/DDBJ databases">
        <authorList>
            <person name="Nowell W R."/>
        </authorList>
    </citation>
    <scope>NUCLEOTIDE SEQUENCE</scope>
</reference>
<feature type="domain" description="Protein kinase" evidence="5">
    <location>
        <begin position="1"/>
        <end position="50"/>
    </location>
</feature>
<dbReference type="GO" id="GO:0005524">
    <property type="term" value="F:ATP binding"/>
    <property type="evidence" value="ECO:0007669"/>
    <property type="project" value="UniProtKB-KW"/>
</dbReference>
<evidence type="ECO:0000256" key="3">
    <source>
        <dbReference type="ARBA" id="ARBA00022777"/>
    </source>
</evidence>
<name>A0A8S2YJW7_9BILA</name>
<evidence type="ECO:0000256" key="1">
    <source>
        <dbReference type="ARBA" id="ARBA00022679"/>
    </source>
</evidence>
<dbReference type="AlphaFoldDB" id="A0A8S2YJW7"/>
<dbReference type="EMBL" id="CAJOBI010095348">
    <property type="protein sequence ID" value="CAF4562055.1"/>
    <property type="molecule type" value="Genomic_DNA"/>
</dbReference>
<dbReference type="PROSITE" id="PS50011">
    <property type="entry name" value="PROTEIN_KINASE_DOM"/>
    <property type="match status" value="1"/>
</dbReference>
<gene>
    <name evidence="6" type="ORF">SMN809_LOCUS37486</name>
    <name evidence="7" type="ORF">SMN809_LOCUS47891</name>
</gene>
<evidence type="ECO:0000313" key="8">
    <source>
        <dbReference type="Proteomes" id="UP000676336"/>
    </source>
</evidence>
<dbReference type="Gene3D" id="1.10.510.10">
    <property type="entry name" value="Transferase(Phosphotransferase) domain 1"/>
    <property type="match status" value="1"/>
</dbReference>
<evidence type="ECO:0000313" key="6">
    <source>
        <dbReference type="EMBL" id="CAF4562055.1"/>
    </source>
</evidence>
<keyword evidence="3" id="KW-0418">Kinase</keyword>
<evidence type="ECO:0000256" key="2">
    <source>
        <dbReference type="ARBA" id="ARBA00022741"/>
    </source>
</evidence>